<proteinExistence type="predicted"/>
<evidence type="ECO:0000256" key="1">
    <source>
        <dbReference type="SAM" id="Coils"/>
    </source>
</evidence>
<name>A0ABD3MP79_9STRA</name>
<dbReference type="EMBL" id="JALLBG020000102">
    <property type="protein sequence ID" value="KAL3764693.1"/>
    <property type="molecule type" value="Genomic_DNA"/>
</dbReference>
<protein>
    <submittedName>
        <fullName evidence="3">Uncharacterized protein</fullName>
    </submittedName>
</protein>
<reference evidence="3 4" key="1">
    <citation type="submission" date="2024-10" db="EMBL/GenBank/DDBJ databases">
        <title>Updated reference genomes for cyclostephanoid diatoms.</title>
        <authorList>
            <person name="Roberts W.R."/>
            <person name="Alverson A.J."/>
        </authorList>
    </citation>
    <scope>NUCLEOTIDE SEQUENCE [LARGE SCALE GENOMIC DNA]</scope>
    <source>
        <strain evidence="3 4">AJA232-27</strain>
    </source>
</reference>
<comment type="caution">
    <text evidence="3">The sequence shown here is derived from an EMBL/GenBank/DDBJ whole genome shotgun (WGS) entry which is preliminary data.</text>
</comment>
<feature type="coiled-coil region" evidence="1">
    <location>
        <begin position="127"/>
        <end position="154"/>
    </location>
</feature>
<feature type="region of interest" description="Disordered" evidence="2">
    <location>
        <begin position="1"/>
        <end position="30"/>
    </location>
</feature>
<evidence type="ECO:0000313" key="4">
    <source>
        <dbReference type="Proteomes" id="UP001530293"/>
    </source>
</evidence>
<dbReference type="AlphaFoldDB" id="A0ABD3MP79"/>
<sequence length="589" mass="65997">MNFPIAPAGPPGKPNGNDHGRQTPAWARGEPSKLRRDLLKKHEKPAFTLFNLCPIEKYYATADNVLDKFKSHLASGELDDAYIIGRRFALFSTVSLPGHDYYTSPKPNLVQLRVKNQKDAQWVTRGLERIVEVMDKQEMDRREAEAAMLKHQQEEIDRQQEIEWEESMRQRLSAVECPRLSLDGSALDLETKLKALSKTQVPEEHEVDVDPIPSTQPTDITALASDELSQPLPPPILPPQMIMGEKDEALFNSVSATQQLKSNGATPLFADPMSAYDDIFLDSNVDLQSASVAELKELARLESLPLPIAPIPKPVQRTPTGTLRRQYESELQSLLNLKQIDIMKLSTFQGRLGASNPRYDSTNGCTVISPLIVATHIDRQHMRHMNQIGATLHASEYGISNSDIVEIMDKRAPPILQTVRSKLGLNQHALIIPADVHDYLVDENILPQSKFVGVCGGDILDHDHVNKLIAMIVDGKEVDNKRSKSTCRKQRVGAALFFLEHVISIIKIPLGNGACYYDLIDSLPSLSMGGMATRTRCKDLKSFEVLLGWYATSKFSERNCDFIDDNVWNDGMCDFDPRTFQGFVWCETQ</sequence>
<gene>
    <name evidence="3" type="ORF">ACHAWU_001523</name>
</gene>
<keyword evidence="1" id="KW-0175">Coiled coil</keyword>
<evidence type="ECO:0000313" key="3">
    <source>
        <dbReference type="EMBL" id="KAL3764693.1"/>
    </source>
</evidence>
<dbReference type="Gene3D" id="1.20.58.80">
    <property type="entry name" value="Phosphotransferase system, lactose/cellobiose-type IIA subunit"/>
    <property type="match status" value="1"/>
</dbReference>
<organism evidence="3 4">
    <name type="scientific">Discostella pseudostelligera</name>
    <dbReference type="NCBI Taxonomy" id="259834"/>
    <lineage>
        <taxon>Eukaryota</taxon>
        <taxon>Sar</taxon>
        <taxon>Stramenopiles</taxon>
        <taxon>Ochrophyta</taxon>
        <taxon>Bacillariophyta</taxon>
        <taxon>Coscinodiscophyceae</taxon>
        <taxon>Thalassiosirophycidae</taxon>
        <taxon>Stephanodiscales</taxon>
        <taxon>Stephanodiscaceae</taxon>
        <taxon>Discostella</taxon>
    </lineage>
</organism>
<accession>A0ABD3MP79</accession>
<dbReference type="Proteomes" id="UP001530293">
    <property type="component" value="Unassembled WGS sequence"/>
</dbReference>
<evidence type="ECO:0000256" key="2">
    <source>
        <dbReference type="SAM" id="MobiDB-lite"/>
    </source>
</evidence>
<keyword evidence="4" id="KW-1185">Reference proteome</keyword>